<evidence type="ECO:0000313" key="3">
    <source>
        <dbReference type="Proteomes" id="UP000276215"/>
    </source>
</evidence>
<organism evidence="2 3">
    <name type="scientific">Choiromyces venosus 120613-1</name>
    <dbReference type="NCBI Taxonomy" id="1336337"/>
    <lineage>
        <taxon>Eukaryota</taxon>
        <taxon>Fungi</taxon>
        <taxon>Dikarya</taxon>
        <taxon>Ascomycota</taxon>
        <taxon>Pezizomycotina</taxon>
        <taxon>Pezizomycetes</taxon>
        <taxon>Pezizales</taxon>
        <taxon>Tuberaceae</taxon>
        <taxon>Choiromyces</taxon>
    </lineage>
</organism>
<keyword evidence="1" id="KW-1133">Transmembrane helix</keyword>
<reference evidence="2 3" key="1">
    <citation type="journal article" date="2018" name="Nat. Ecol. Evol.">
        <title>Pezizomycetes genomes reveal the molecular basis of ectomycorrhizal truffle lifestyle.</title>
        <authorList>
            <person name="Murat C."/>
            <person name="Payen T."/>
            <person name="Noel B."/>
            <person name="Kuo A."/>
            <person name="Morin E."/>
            <person name="Chen J."/>
            <person name="Kohler A."/>
            <person name="Krizsan K."/>
            <person name="Balestrini R."/>
            <person name="Da Silva C."/>
            <person name="Montanini B."/>
            <person name="Hainaut M."/>
            <person name="Levati E."/>
            <person name="Barry K.W."/>
            <person name="Belfiori B."/>
            <person name="Cichocki N."/>
            <person name="Clum A."/>
            <person name="Dockter R.B."/>
            <person name="Fauchery L."/>
            <person name="Guy J."/>
            <person name="Iotti M."/>
            <person name="Le Tacon F."/>
            <person name="Lindquist E.A."/>
            <person name="Lipzen A."/>
            <person name="Malagnac F."/>
            <person name="Mello A."/>
            <person name="Molinier V."/>
            <person name="Miyauchi S."/>
            <person name="Poulain J."/>
            <person name="Riccioni C."/>
            <person name="Rubini A."/>
            <person name="Sitrit Y."/>
            <person name="Splivallo R."/>
            <person name="Traeger S."/>
            <person name="Wang M."/>
            <person name="Zifcakova L."/>
            <person name="Wipf D."/>
            <person name="Zambonelli A."/>
            <person name="Paolocci F."/>
            <person name="Nowrousian M."/>
            <person name="Ottonello S."/>
            <person name="Baldrian P."/>
            <person name="Spatafora J.W."/>
            <person name="Henrissat B."/>
            <person name="Nagy L.G."/>
            <person name="Aury J.M."/>
            <person name="Wincker P."/>
            <person name="Grigoriev I.V."/>
            <person name="Bonfante P."/>
            <person name="Martin F.M."/>
        </authorList>
    </citation>
    <scope>NUCLEOTIDE SEQUENCE [LARGE SCALE GENOMIC DNA]</scope>
    <source>
        <strain evidence="2 3">120613-1</strain>
    </source>
</reference>
<protein>
    <submittedName>
        <fullName evidence="2">Uncharacterized protein</fullName>
    </submittedName>
</protein>
<dbReference type="AlphaFoldDB" id="A0A3N4K9T8"/>
<name>A0A3N4K9T8_9PEZI</name>
<proteinExistence type="predicted"/>
<keyword evidence="1" id="KW-0812">Transmembrane</keyword>
<keyword evidence="3" id="KW-1185">Reference proteome</keyword>
<feature type="transmembrane region" description="Helical" evidence="1">
    <location>
        <begin position="19"/>
        <end position="36"/>
    </location>
</feature>
<sequence length="86" mass="10443">MMYALKEIDATSNKRAPSYFSDIGIFFFFSFFFLVTSEERHGYRNKNLKHYCQRRCLRCWVYRYEPEDGLRRNFTPQGDFNSSRQG</sequence>
<accession>A0A3N4K9T8</accession>
<evidence type="ECO:0000256" key="1">
    <source>
        <dbReference type="SAM" id="Phobius"/>
    </source>
</evidence>
<dbReference type="Proteomes" id="UP000276215">
    <property type="component" value="Unassembled WGS sequence"/>
</dbReference>
<gene>
    <name evidence="2" type="ORF">L873DRAFT_31622</name>
</gene>
<keyword evidence="1" id="KW-0472">Membrane</keyword>
<dbReference type="EMBL" id="ML120351">
    <property type="protein sequence ID" value="RPB06208.1"/>
    <property type="molecule type" value="Genomic_DNA"/>
</dbReference>
<evidence type="ECO:0000313" key="2">
    <source>
        <dbReference type="EMBL" id="RPB06208.1"/>
    </source>
</evidence>